<name>A0A917I7M9_9HYPH</name>
<dbReference type="Proteomes" id="UP000603912">
    <property type="component" value="Unassembled WGS sequence"/>
</dbReference>
<keyword evidence="2" id="KW-1185">Reference proteome</keyword>
<proteinExistence type="predicted"/>
<sequence length="86" mass="10061">MRYSTDNNLTEVSMGALLDKDMEWAIAETDRTWAEYREHLRARAIPNSFGGTDIDTPDPRRLDNLRDAHRQARERLEQILSSSEQR</sequence>
<evidence type="ECO:0000313" key="1">
    <source>
        <dbReference type="EMBL" id="GGH19956.1"/>
    </source>
</evidence>
<reference evidence="1" key="2">
    <citation type="submission" date="2020-09" db="EMBL/GenBank/DDBJ databases">
        <authorList>
            <person name="Sun Q."/>
            <person name="Zhou Y."/>
        </authorList>
    </citation>
    <scope>NUCLEOTIDE SEQUENCE</scope>
    <source>
        <strain evidence="1">CGMCC 1.12214</strain>
    </source>
</reference>
<accession>A0A917I7M9</accession>
<gene>
    <name evidence="1" type="ORF">GCM10007036_23230</name>
</gene>
<organism evidence="1 2">
    <name type="scientific">Alsobacter metallidurans</name>
    <dbReference type="NCBI Taxonomy" id="340221"/>
    <lineage>
        <taxon>Bacteria</taxon>
        <taxon>Pseudomonadati</taxon>
        <taxon>Pseudomonadota</taxon>
        <taxon>Alphaproteobacteria</taxon>
        <taxon>Hyphomicrobiales</taxon>
        <taxon>Alsobacteraceae</taxon>
        <taxon>Alsobacter</taxon>
    </lineage>
</organism>
<dbReference type="EMBL" id="BMES01000002">
    <property type="protein sequence ID" value="GGH19956.1"/>
    <property type="molecule type" value="Genomic_DNA"/>
</dbReference>
<dbReference type="RefSeq" id="WP_188517936.1">
    <property type="nucleotide sequence ID" value="NZ_BMES01000002.1"/>
</dbReference>
<protein>
    <submittedName>
        <fullName evidence="1">Uncharacterized protein</fullName>
    </submittedName>
</protein>
<reference evidence="1" key="1">
    <citation type="journal article" date="2014" name="Int. J. Syst. Evol. Microbiol.">
        <title>Complete genome sequence of Corynebacterium casei LMG S-19264T (=DSM 44701T), isolated from a smear-ripened cheese.</title>
        <authorList>
            <consortium name="US DOE Joint Genome Institute (JGI-PGF)"/>
            <person name="Walter F."/>
            <person name="Albersmeier A."/>
            <person name="Kalinowski J."/>
            <person name="Ruckert C."/>
        </authorList>
    </citation>
    <scope>NUCLEOTIDE SEQUENCE</scope>
    <source>
        <strain evidence="1">CGMCC 1.12214</strain>
    </source>
</reference>
<comment type="caution">
    <text evidence="1">The sequence shown here is derived from an EMBL/GenBank/DDBJ whole genome shotgun (WGS) entry which is preliminary data.</text>
</comment>
<evidence type="ECO:0000313" key="2">
    <source>
        <dbReference type="Proteomes" id="UP000603912"/>
    </source>
</evidence>
<dbReference type="AlphaFoldDB" id="A0A917I7M9"/>